<evidence type="ECO:0000259" key="4">
    <source>
        <dbReference type="PROSITE" id="PS50949"/>
    </source>
</evidence>
<feature type="domain" description="HTH gntR-type" evidence="4">
    <location>
        <begin position="4"/>
        <end position="71"/>
    </location>
</feature>
<evidence type="ECO:0000313" key="6">
    <source>
        <dbReference type="Proteomes" id="UP000253529"/>
    </source>
</evidence>
<dbReference type="PANTHER" id="PTHR43537:SF20">
    <property type="entry name" value="HTH-TYPE TRANSCRIPTIONAL REPRESSOR GLAR"/>
    <property type="match status" value="1"/>
</dbReference>
<dbReference type="Proteomes" id="UP000253529">
    <property type="component" value="Unassembled WGS sequence"/>
</dbReference>
<dbReference type="SMART" id="SM00895">
    <property type="entry name" value="FCD"/>
    <property type="match status" value="1"/>
</dbReference>
<dbReference type="OrthoDB" id="8680240at2"/>
<evidence type="ECO:0000256" key="2">
    <source>
        <dbReference type="ARBA" id="ARBA00023125"/>
    </source>
</evidence>
<dbReference type="Pfam" id="PF07729">
    <property type="entry name" value="FCD"/>
    <property type="match status" value="1"/>
</dbReference>
<proteinExistence type="predicted"/>
<keyword evidence="6" id="KW-1185">Reference proteome</keyword>
<dbReference type="GO" id="GO:0003700">
    <property type="term" value="F:DNA-binding transcription factor activity"/>
    <property type="evidence" value="ECO:0007669"/>
    <property type="project" value="InterPro"/>
</dbReference>
<reference evidence="5 6" key="1">
    <citation type="submission" date="2018-06" db="EMBL/GenBank/DDBJ databases">
        <title>Genomic Encyclopedia of Type Strains, Phase IV (KMG-IV): sequencing the most valuable type-strain genomes for metagenomic binning, comparative biology and taxonomic classification.</title>
        <authorList>
            <person name="Goeker M."/>
        </authorList>
    </citation>
    <scope>NUCLEOTIDE SEQUENCE [LARGE SCALE GENOMIC DNA]</scope>
    <source>
        <strain evidence="5 6">DSM 24875</strain>
    </source>
</reference>
<dbReference type="SUPFAM" id="SSF48008">
    <property type="entry name" value="GntR ligand-binding domain-like"/>
    <property type="match status" value="1"/>
</dbReference>
<evidence type="ECO:0000313" key="5">
    <source>
        <dbReference type="EMBL" id="RBP02876.1"/>
    </source>
</evidence>
<dbReference type="InterPro" id="IPR011711">
    <property type="entry name" value="GntR_C"/>
</dbReference>
<dbReference type="InterPro" id="IPR000524">
    <property type="entry name" value="Tscrpt_reg_HTH_GntR"/>
</dbReference>
<dbReference type="GO" id="GO:0003677">
    <property type="term" value="F:DNA binding"/>
    <property type="evidence" value="ECO:0007669"/>
    <property type="project" value="UniProtKB-KW"/>
</dbReference>
<dbReference type="RefSeq" id="WP_113893112.1">
    <property type="nucleotide sequence ID" value="NZ_QNRK01000048.1"/>
</dbReference>
<dbReference type="InterPro" id="IPR008920">
    <property type="entry name" value="TF_FadR/GntR_C"/>
</dbReference>
<sequence>MSSKTQSDRMFDALRADILACRILPGSKLRINDIAATSEVSLGAVREALSRLGAEDLVIAESQKGYRVAPLSVEDLQDLTEARVEIEGAALARSIARGDLDWETNLVAAWHRLSRISEREEDDRGLPTDQWALAHGAFHEALVKACGSAKLLQIRSQLYQQTERYRRYSGVVDRDRDVAGEHRRIFDAAIARDGAEAAKAISEHLRATAAIITGSFGRPDAADDDKRRRAV</sequence>
<gene>
    <name evidence="5" type="ORF">DFR50_14817</name>
</gene>
<keyword evidence="3" id="KW-0804">Transcription</keyword>
<name>A0A366ELL2_9HYPH</name>
<comment type="caution">
    <text evidence="5">The sequence shown here is derived from an EMBL/GenBank/DDBJ whole genome shotgun (WGS) entry which is preliminary data.</text>
</comment>
<protein>
    <submittedName>
        <fullName evidence="5">GntR family transcriptional regulator</fullName>
    </submittedName>
</protein>
<dbReference type="SMART" id="SM00345">
    <property type="entry name" value="HTH_GNTR"/>
    <property type="match status" value="1"/>
</dbReference>
<dbReference type="SUPFAM" id="SSF46785">
    <property type="entry name" value="Winged helix' DNA-binding domain"/>
    <property type="match status" value="1"/>
</dbReference>
<dbReference type="Gene3D" id="1.10.10.10">
    <property type="entry name" value="Winged helix-like DNA-binding domain superfamily/Winged helix DNA-binding domain"/>
    <property type="match status" value="1"/>
</dbReference>
<dbReference type="Gene3D" id="1.20.120.530">
    <property type="entry name" value="GntR ligand-binding domain-like"/>
    <property type="match status" value="1"/>
</dbReference>
<dbReference type="InterPro" id="IPR036388">
    <property type="entry name" value="WH-like_DNA-bd_sf"/>
</dbReference>
<dbReference type="PANTHER" id="PTHR43537">
    <property type="entry name" value="TRANSCRIPTIONAL REGULATOR, GNTR FAMILY"/>
    <property type="match status" value="1"/>
</dbReference>
<dbReference type="EMBL" id="QNRK01000048">
    <property type="protein sequence ID" value="RBP02876.1"/>
    <property type="molecule type" value="Genomic_DNA"/>
</dbReference>
<accession>A0A366ELL2</accession>
<evidence type="ECO:0000256" key="1">
    <source>
        <dbReference type="ARBA" id="ARBA00023015"/>
    </source>
</evidence>
<dbReference type="PROSITE" id="PS50949">
    <property type="entry name" value="HTH_GNTR"/>
    <property type="match status" value="1"/>
</dbReference>
<dbReference type="AlphaFoldDB" id="A0A366ELL2"/>
<dbReference type="Pfam" id="PF00392">
    <property type="entry name" value="GntR"/>
    <property type="match status" value="1"/>
</dbReference>
<keyword evidence="1" id="KW-0805">Transcription regulation</keyword>
<keyword evidence="2" id="KW-0238">DNA-binding</keyword>
<organism evidence="5 6">
    <name type="scientific">Roseiarcus fermentans</name>
    <dbReference type="NCBI Taxonomy" id="1473586"/>
    <lineage>
        <taxon>Bacteria</taxon>
        <taxon>Pseudomonadati</taxon>
        <taxon>Pseudomonadota</taxon>
        <taxon>Alphaproteobacteria</taxon>
        <taxon>Hyphomicrobiales</taxon>
        <taxon>Roseiarcaceae</taxon>
        <taxon>Roseiarcus</taxon>
    </lineage>
</organism>
<dbReference type="InterPro" id="IPR036390">
    <property type="entry name" value="WH_DNA-bd_sf"/>
</dbReference>
<evidence type="ECO:0000256" key="3">
    <source>
        <dbReference type="ARBA" id="ARBA00023163"/>
    </source>
</evidence>